<feature type="region of interest" description="Disordered" evidence="1">
    <location>
        <begin position="1"/>
        <end position="84"/>
    </location>
</feature>
<protein>
    <submittedName>
        <fullName evidence="2">Uncharacterized protein</fullName>
    </submittedName>
</protein>
<evidence type="ECO:0000313" key="2">
    <source>
        <dbReference type="EMBL" id="SPQ95492.1"/>
    </source>
</evidence>
<dbReference type="EMBL" id="OVEO01000004">
    <property type="protein sequence ID" value="SPQ95492.1"/>
    <property type="molecule type" value="Genomic_DNA"/>
</dbReference>
<name>A0A3P3Y5P2_PLABS</name>
<feature type="compositionally biased region" description="Basic and acidic residues" evidence="1">
    <location>
        <begin position="27"/>
        <end position="37"/>
    </location>
</feature>
<dbReference type="AlphaFoldDB" id="A0A3P3Y5P2"/>
<proteinExistence type="predicted"/>
<reference evidence="2 3" key="1">
    <citation type="submission" date="2018-03" db="EMBL/GenBank/DDBJ databases">
        <authorList>
            <person name="Fogelqvist J."/>
        </authorList>
    </citation>
    <scope>NUCLEOTIDE SEQUENCE [LARGE SCALE GENOMIC DNA]</scope>
</reference>
<dbReference type="Proteomes" id="UP000290189">
    <property type="component" value="Unassembled WGS sequence"/>
</dbReference>
<organism evidence="2 3">
    <name type="scientific">Plasmodiophora brassicae</name>
    <name type="common">Clubroot disease agent</name>
    <dbReference type="NCBI Taxonomy" id="37360"/>
    <lineage>
        <taxon>Eukaryota</taxon>
        <taxon>Sar</taxon>
        <taxon>Rhizaria</taxon>
        <taxon>Endomyxa</taxon>
        <taxon>Phytomyxea</taxon>
        <taxon>Plasmodiophorida</taxon>
        <taxon>Plasmodiophoridae</taxon>
        <taxon>Plasmodiophora</taxon>
    </lineage>
</organism>
<accession>A0A3P3Y5P2</accession>
<evidence type="ECO:0000313" key="3">
    <source>
        <dbReference type="Proteomes" id="UP000290189"/>
    </source>
</evidence>
<sequence>MPDDRTAPSFPIGGHGESMPLLSESEGNAKRAPEVKRGPGMPDPARRKWRPSCRQNERECSSTSVSSSDRISRHSSADAAATGWPMSAQPEGGIEQLYVKVFLVATSSDVRCDCESRTLVHRLRRLLRRRRRVSLIPEDEDPDATIYTQPSLRMPPCRARGKWPSRRWRPRFSRLPLV</sequence>
<keyword evidence="2" id="KW-0496">Mitochondrion</keyword>
<evidence type="ECO:0000256" key="1">
    <source>
        <dbReference type="SAM" id="MobiDB-lite"/>
    </source>
</evidence>
<geneLocation type="mitochondrion" evidence="2"/>
<gene>
    <name evidence="2" type="ORF">PLBR_LOCUS2707</name>
</gene>